<evidence type="ECO:0000259" key="1">
    <source>
        <dbReference type="Pfam" id="PF12973"/>
    </source>
</evidence>
<proteinExistence type="predicted"/>
<evidence type="ECO:0000313" key="3">
    <source>
        <dbReference type="Proteomes" id="UP000175669"/>
    </source>
</evidence>
<sequence length="239" mass="25932">MVSFHPDAKFLTDFAAGNLALSEAICVAAHLEFCSKCRSHVQQLSDLGAQLMSRLEVEPMPVDEQDAGDDGFDALMQRIDAGDTGMSISPAPAPAATARVSSANPLGLPRVVQKLASEGVQSLKWGQFGKSLRIAPIRIDSESRETALYDIKAGGQMPEHEHRGEEITVLLKGSFSDAEGKYVKGDFVVRHAGERHQPTATLDTDCICLVSLEQPVKPSSVWYRLLEPLVQYRLSGLSN</sequence>
<dbReference type="AlphaFoldDB" id="A0A1E8CKT0"/>
<dbReference type="InterPro" id="IPR025979">
    <property type="entry name" value="ChrR-like_cupin_dom"/>
</dbReference>
<dbReference type="NCBIfam" id="TIGR02451">
    <property type="entry name" value="anti_sig_ChrR"/>
    <property type="match status" value="1"/>
</dbReference>
<dbReference type="Pfam" id="PF12973">
    <property type="entry name" value="Cupin_7"/>
    <property type="match status" value="1"/>
</dbReference>
<name>A0A1E8CKT0_9GAMM</name>
<dbReference type="InterPro" id="IPR011051">
    <property type="entry name" value="RmlC_Cupin_sf"/>
</dbReference>
<dbReference type="STRING" id="1524254.PHACT_07565"/>
<feature type="domain" description="ChrR-like cupin" evidence="1">
    <location>
        <begin position="121"/>
        <end position="213"/>
    </location>
</feature>
<dbReference type="Gene3D" id="2.60.120.10">
    <property type="entry name" value="Jelly Rolls"/>
    <property type="match status" value="1"/>
</dbReference>
<dbReference type="RefSeq" id="WP_070116624.1">
    <property type="nucleotide sequence ID" value="NZ_MASR01000001.1"/>
</dbReference>
<gene>
    <name evidence="2" type="ORF">PHACT_07565</name>
</gene>
<accession>A0A1E8CKT0</accession>
<keyword evidence="3" id="KW-1185">Reference proteome</keyword>
<dbReference type="InterPro" id="IPR041916">
    <property type="entry name" value="Anti_sigma_zinc_sf"/>
</dbReference>
<dbReference type="OrthoDB" id="2988517at2"/>
<dbReference type="CDD" id="cd20301">
    <property type="entry name" value="cupin_ChrR"/>
    <property type="match status" value="1"/>
</dbReference>
<dbReference type="SUPFAM" id="SSF51182">
    <property type="entry name" value="RmlC-like cupins"/>
    <property type="match status" value="1"/>
</dbReference>
<dbReference type="InterPro" id="IPR012807">
    <property type="entry name" value="Anti-sigma_ChrR"/>
</dbReference>
<organism evidence="2 3">
    <name type="scientific">Pseudohongiella acticola</name>
    <dbReference type="NCBI Taxonomy" id="1524254"/>
    <lineage>
        <taxon>Bacteria</taxon>
        <taxon>Pseudomonadati</taxon>
        <taxon>Pseudomonadota</taxon>
        <taxon>Gammaproteobacteria</taxon>
        <taxon>Pseudomonadales</taxon>
        <taxon>Pseudohongiellaceae</taxon>
        <taxon>Pseudohongiella</taxon>
    </lineage>
</organism>
<protein>
    <recommendedName>
        <fullName evidence="1">ChrR-like cupin domain-containing protein</fullName>
    </recommendedName>
</protein>
<evidence type="ECO:0000313" key="2">
    <source>
        <dbReference type="EMBL" id="OFE13014.1"/>
    </source>
</evidence>
<dbReference type="Gene3D" id="1.10.10.1320">
    <property type="entry name" value="Anti-sigma factor, zinc-finger domain"/>
    <property type="match status" value="1"/>
</dbReference>
<comment type="caution">
    <text evidence="2">The sequence shown here is derived from an EMBL/GenBank/DDBJ whole genome shotgun (WGS) entry which is preliminary data.</text>
</comment>
<dbReference type="InterPro" id="IPR014710">
    <property type="entry name" value="RmlC-like_jellyroll"/>
</dbReference>
<dbReference type="Proteomes" id="UP000175669">
    <property type="component" value="Unassembled WGS sequence"/>
</dbReference>
<dbReference type="EMBL" id="MASR01000001">
    <property type="protein sequence ID" value="OFE13014.1"/>
    <property type="molecule type" value="Genomic_DNA"/>
</dbReference>
<reference evidence="3" key="1">
    <citation type="submission" date="2016-07" db="EMBL/GenBank/DDBJ databases">
        <authorList>
            <person name="Florea S."/>
            <person name="Webb J.S."/>
            <person name="Jaromczyk J."/>
            <person name="Schardl C.L."/>
        </authorList>
    </citation>
    <scope>NUCLEOTIDE SEQUENCE [LARGE SCALE GENOMIC DNA]</scope>
    <source>
        <strain evidence="3">KCTC 42131</strain>
    </source>
</reference>